<evidence type="ECO:0000256" key="3">
    <source>
        <dbReference type="ARBA" id="ARBA00023163"/>
    </source>
</evidence>
<dbReference type="SUPFAM" id="SSF52172">
    <property type="entry name" value="CheY-like"/>
    <property type="match status" value="1"/>
</dbReference>
<dbReference type="PANTHER" id="PTHR44688:SF16">
    <property type="entry name" value="DNA-BINDING TRANSCRIPTIONAL ACTIVATOR DEVR_DOSR"/>
    <property type="match status" value="1"/>
</dbReference>
<evidence type="ECO:0000256" key="1">
    <source>
        <dbReference type="ARBA" id="ARBA00023015"/>
    </source>
</evidence>
<sequence length="203" mass="22300">MDLLPCVYVVDDDPAVLDSLSLLIKTAGLAVTTFDSAQAFLSAYRPDQPGCLVLDINMPGMKGTDLQEELIHRQWLLPIIFLTGCGDIPTTVHAIQAGAVDFLTKPVDAKQLLARIQASIVQDVLRHERQGHGAERDLSKLTARELEIARLLSKGTSNKEVARILDISPRTVENHRARVMDKTGAANLIELAHLIENLPPERN</sequence>
<dbReference type="EMBL" id="CP073754">
    <property type="protein sequence ID" value="QWF72042.1"/>
    <property type="molecule type" value="Genomic_DNA"/>
</dbReference>
<dbReference type="Gene3D" id="1.10.10.10">
    <property type="entry name" value="Winged helix-like DNA-binding domain superfamily/Winged helix DNA-binding domain"/>
    <property type="match status" value="1"/>
</dbReference>
<keyword evidence="8" id="KW-1185">Reference proteome</keyword>
<feature type="domain" description="HTH luxR-type" evidence="5">
    <location>
        <begin position="134"/>
        <end position="199"/>
    </location>
</feature>
<accession>A0A975MQC6</accession>
<evidence type="ECO:0000259" key="5">
    <source>
        <dbReference type="PROSITE" id="PS50043"/>
    </source>
</evidence>
<dbReference type="KEGG" id="mpad:KEF85_06190"/>
<dbReference type="PANTHER" id="PTHR44688">
    <property type="entry name" value="DNA-BINDING TRANSCRIPTIONAL ACTIVATOR DEVR_DOSR"/>
    <property type="match status" value="1"/>
</dbReference>
<organism evidence="7 8">
    <name type="scientific">Methylomonas paludis</name>
    <dbReference type="NCBI Taxonomy" id="1173101"/>
    <lineage>
        <taxon>Bacteria</taxon>
        <taxon>Pseudomonadati</taxon>
        <taxon>Pseudomonadota</taxon>
        <taxon>Gammaproteobacteria</taxon>
        <taxon>Methylococcales</taxon>
        <taxon>Methylococcaceae</taxon>
        <taxon>Methylomonas</taxon>
    </lineage>
</organism>
<keyword evidence="3" id="KW-0804">Transcription</keyword>
<dbReference type="InterPro" id="IPR016032">
    <property type="entry name" value="Sig_transdc_resp-reg_C-effctor"/>
</dbReference>
<dbReference type="Pfam" id="PF00072">
    <property type="entry name" value="Response_reg"/>
    <property type="match status" value="1"/>
</dbReference>
<dbReference type="CDD" id="cd06170">
    <property type="entry name" value="LuxR_C_like"/>
    <property type="match status" value="1"/>
</dbReference>
<keyword evidence="1" id="KW-0805">Transcription regulation</keyword>
<protein>
    <submittedName>
        <fullName evidence="7">Response regulator transcription factor</fullName>
    </submittedName>
</protein>
<dbReference type="GO" id="GO:0000160">
    <property type="term" value="P:phosphorelay signal transduction system"/>
    <property type="evidence" value="ECO:0007669"/>
    <property type="project" value="InterPro"/>
</dbReference>
<dbReference type="Gene3D" id="3.40.50.2300">
    <property type="match status" value="1"/>
</dbReference>
<dbReference type="SUPFAM" id="SSF46894">
    <property type="entry name" value="C-terminal effector domain of the bipartite response regulators"/>
    <property type="match status" value="1"/>
</dbReference>
<evidence type="ECO:0000313" key="8">
    <source>
        <dbReference type="Proteomes" id="UP000676649"/>
    </source>
</evidence>
<evidence type="ECO:0000259" key="6">
    <source>
        <dbReference type="PROSITE" id="PS50110"/>
    </source>
</evidence>
<dbReference type="SMART" id="SM00421">
    <property type="entry name" value="HTH_LUXR"/>
    <property type="match status" value="1"/>
</dbReference>
<evidence type="ECO:0000256" key="4">
    <source>
        <dbReference type="PROSITE-ProRule" id="PRU00169"/>
    </source>
</evidence>
<dbReference type="SMART" id="SM00448">
    <property type="entry name" value="REC"/>
    <property type="match status" value="1"/>
</dbReference>
<evidence type="ECO:0000256" key="2">
    <source>
        <dbReference type="ARBA" id="ARBA00023125"/>
    </source>
</evidence>
<evidence type="ECO:0000313" key="7">
    <source>
        <dbReference type="EMBL" id="QWF72042.1"/>
    </source>
</evidence>
<name>A0A975MQC6_9GAMM</name>
<dbReference type="AlphaFoldDB" id="A0A975MQC6"/>
<keyword evidence="2" id="KW-0238">DNA-binding</keyword>
<dbReference type="Proteomes" id="UP000676649">
    <property type="component" value="Chromosome"/>
</dbReference>
<dbReference type="PRINTS" id="PR00038">
    <property type="entry name" value="HTHLUXR"/>
</dbReference>
<feature type="domain" description="Response regulatory" evidence="6">
    <location>
        <begin position="6"/>
        <end position="120"/>
    </location>
</feature>
<dbReference type="CDD" id="cd17537">
    <property type="entry name" value="REC_FixJ"/>
    <property type="match status" value="1"/>
</dbReference>
<proteinExistence type="predicted"/>
<dbReference type="InterPro" id="IPR036388">
    <property type="entry name" value="WH-like_DNA-bd_sf"/>
</dbReference>
<keyword evidence="4" id="KW-0597">Phosphoprotein</keyword>
<dbReference type="GO" id="GO:0006355">
    <property type="term" value="P:regulation of DNA-templated transcription"/>
    <property type="evidence" value="ECO:0007669"/>
    <property type="project" value="InterPro"/>
</dbReference>
<dbReference type="PROSITE" id="PS00622">
    <property type="entry name" value="HTH_LUXR_1"/>
    <property type="match status" value="1"/>
</dbReference>
<dbReference type="PROSITE" id="PS50110">
    <property type="entry name" value="RESPONSE_REGULATORY"/>
    <property type="match status" value="1"/>
</dbReference>
<dbReference type="InterPro" id="IPR000792">
    <property type="entry name" value="Tscrpt_reg_LuxR_C"/>
</dbReference>
<reference evidence="7" key="1">
    <citation type="submission" date="2021-04" db="EMBL/GenBank/DDBJ databases">
        <title>Draft genome sequence data of methanotrophic Methylovulum sp. strain S1L and Methylomonas sp. strain S2AM isolated from boreal lake water columns.</title>
        <authorList>
            <person name="Rissanen A.J."/>
            <person name="Mangayil R."/>
            <person name="Svenning M.M."/>
            <person name="Khanongnuch R."/>
        </authorList>
    </citation>
    <scope>NUCLEOTIDE SEQUENCE</scope>
    <source>
        <strain evidence="7">S2AM</strain>
    </source>
</reference>
<dbReference type="InterPro" id="IPR001789">
    <property type="entry name" value="Sig_transdc_resp-reg_receiver"/>
</dbReference>
<feature type="modified residue" description="4-aspartylphosphate" evidence="4">
    <location>
        <position position="55"/>
    </location>
</feature>
<dbReference type="PROSITE" id="PS50043">
    <property type="entry name" value="HTH_LUXR_2"/>
    <property type="match status" value="1"/>
</dbReference>
<dbReference type="InterPro" id="IPR011006">
    <property type="entry name" value="CheY-like_superfamily"/>
</dbReference>
<gene>
    <name evidence="7" type="ORF">KEF85_06190</name>
</gene>
<dbReference type="Pfam" id="PF00196">
    <property type="entry name" value="GerE"/>
    <property type="match status" value="1"/>
</dbReference>
<dbReference type="GO" id="GO:0003677">
    <property type="term" value="F:DNA binding"/>
    <property type="evidence" value="ECO:0007669"/>
    <property type="project" value="UniProtKB-KW"/>
</dbReference>
<dbReference type="RefSeq" id="WP_215584093.1">
    <property type="nucleotide sequence ID" value="NZ_CP073754.1"/>
</dbReference>